<dbReference type="NCBIfam" id="TIGR03960">
    <property type="entry name" value="rSAM_fuse_unch"/>
    <property type="match status" value="1"/>
</dbReference>
<proteinExistence type="predicted"/>
<dbReference type="SFLD" id="SFLDG01082">
    <property type="entry name" value="B12-binding_domain_containing"/>
    <property type="match status" value="1"/>
</dbReference>
<dbReference type="EMBL" id="AP012029">
    <property type="protein sequence ID" value="BAJ64278.1"/>
    <property type="molecule type" value="Genomic_DNA"/>
</dbReference>
<dbReference type="Proteomes" id="UP000008922">
    <property type="component" value="Chromosome"/>
</dbReference>
<dbReference type="eggNOG" id="COG1032">
    <property type="taxonomic scope" value="Bacteria"/>
</dbReference>
<evidence type="ECO:0000259" key="1">
    <source>
        <dbReference type="PROSITE" id="PS51918"/>
    </source>
</evidence>
<dbReference type="Gene3D" id="3.80.30.20">
    <property type="entry name" value="tm_1862 like domain"/>
    <property type="match status" value="1"/>
</dbReference>
<dbReference type="InterPro" id="IPR006638">
    <property type="entry name" value="Elp3/MiaA/NifB-like_rSAM"/>
</dbReference>
<dbReference type="AlphaFoldDB" id="E8MY47"/>
<dbReference type="PROSITE" id="PS51918">
    <property type="entry name" value="RADICAL_SAM"/>
    <property type="match status" value="1"/>
</dbReference>
<protein>
    <recommendedName>
        <fullName evidence="1">Radical SAM core domain-containing protein</fullName>
    </recommendedName>
</protein>
<organism evidence="2 3">
    <name type="scientific">Anaerolinea thermophila (strain DSM 14523 / JCM 11388 / NBRC 100420 / UNI-1)</name>
    <dbReference type="NCBI Taxonomy" id="926569"/>
    <lineage>
        <taxon>Bacteria</taxon>
        <taxon>Bacillati</taxon>
        <taxon>Chloroflexota</taxon>
        <taxon>Anaerolineae</taxon>
        <taxon>Anaerolineales</taxon>
        <taxon>Anaerolineaceae</taxon>
        <taxon>Anaerolinea</taxon>
    </lineage>
</organism>
<dbReference type="STRING" id="926569.ANT_22520"/>
<dbReference type="HOGENOM" id="CLU_011543_3_2_0"/>
<dbReference type="InterPro" id="IPR023404">
    <property type="entry name" value="rSAM_horseshoe"/>
</dbReference>
<dbReference type="Pfam" id="PF04055">
    <property type="entry name" value="Radical_SAM"/>
    <property type="match status" value="1"/>
</dbReference>
<dbReference type="SFLD" id="SFLDS00029">
    <property type="entry name" value="Radical_SAM"/>
    <property type="match status" value="1"/>
</dbReference>
<keyword evidence="3" id="KW-1185">Reference proteome</keyword>
<dbReference type="PANTHER" id="PTHR42731">
    <property type="entry name" value="SLL1084 PROTEIN"/>
    <property type="match status" value="1"/>
</dbReference>
<dbReference type="KEGG" id="atm:ANT_22520"/>
<evidence type="ECO:0000313" key="2">
    <source>
        <dbReference type="EMBL" id="BAJ64278.1"/>
    </source>
</evidence>
<feature type="domain" description="Radical SAM core" evidence="1">
    <location>
        <begin position="259"/>
        <end position="498"/>
    </location>
</feature>
<sequence>MAIWTPEQIETVLDRILLKVQKPGRYTGGELNQIVKAWEQVKTKIALIFPDIYDLGLPNLGLTILYDEINRREDALAERAYAPWTDMENQMRSLGMPLYSLESKHPLQEFDILAFTLPYESLYTNVLNILDLAGLPVLAEERDERHPLVIAGGHAAFNPEPMSPFIDAFAIGEGEEIIHDIIEVYRAWKQSGQSRETLWLSLAGIPGMYVPRLYEVEYHPDGTVKRIAPKSKEAPLPIVKRIVAQLPPPVTRFIVPSIDIVHNRIPIEIMRGCTRGCRFCHAGMVTRPVRERPVEEILQAIETALEATGYEEVGLLSLASSDYTHIQELVEAVTQQFGDQKITVSLPSLRIESFSVELMKGLKSLKPSGGFTLAPEAASERMRRVINKFIPHEQILETAREIFAHGWTTIKLYFMIGHPEETLEDVQAIIDLCHAVLREGRRICGGRAKVHAGVSTFIPKPHTPFQWVSADTMEQIQAKQALLQQGLRGQGFKLNWVDPKVTLHEAWLSRGDRRIGQVILRAWQLGAKFDAWQEHFNFDLWLQAFAECHLDPAFYSHRKRDLDEVLPWSHISIAVRPSYLKQEYQNSLTGTLRDDCRGHCYACGILPTFNDLRAKTPDEAWKCPPVRRKTPIREKATA</sequence>
<dbReference type="RefSeq" id="WP_013560646.1">
    <property type="nucleotide sequence ID" value="NC_014960.1"/>
</dbReference>
<dbReference type="SUPFAM" id="SSF102114">
    <property type="entry name" value="Radical SAM enzymes"/>
    <property type="match status" value="1"/>
</dbReference>
<dbReference type="InterPro" id="IPR007197">
    <property type="entry name" value="rSAM"/>
</dbReference>
<dbReference type="GO" id="GO:0003824">
    <property type="term" value="F:catalytic activity"/>
    <property type="evidence" value="ECO:0007669"/>
    <property type="project" value="InterPro"/>
</dbReference>
<dbReference type="PANTHER" id="PTHR42731:SF1">
    <property type="entry name" value="RADICAL SAM DOMAIN PROTEIN"/>
    <property type="match status" value="1"/>
</dbReference>
<dbReference type="SMART" id="SM00729">
    <property type="entry name" value="Elp3"/>
    <property type="match status" value="1"/>
</dbReference>
<dbReference type="CDD" id="cd01335">
    <property type="entry name" value="Radical_SAM"/>
    <property type="match status" value="1"/>
</dbReference>
<dbReference type="OrthoDB" id="9806827at2"/>
<dbReference type="InParanoid" id="E8MY47"/>
<dbReference type="GO" id="GO:0051536">
    <property type="term" value="F:iron-sulfur cluster binding"/>
    <property type="evidence" value="ECO:0007669"/>
    <property type="project" value="InterPro"/>
</dbReference>
<reference evidence="2 3" key="1">
    <citation type="submission" date="2010-12" db="EMBL/GenBank/DDBJ databases">
        <title>Whole genome sequence of Anaerolinea thermophila UNI-1.</title>
        <authorList>
            <person name="Narita-Yamada S."/>
            <person name="Kishi E."/>
            <person name="Watanabe Y."/>
            <person name="Takasaki K."/>
            <person name="Ankai A."/>
            <person name="Oguchi A."/>
            <person name="Fukui S."/>
            <person name="Takahashi M."/>
            <person name="Yashiro I."/>
            <person name="Hosoyama A."/>
            <person name="Sekiguchi Y."/>
            <person name="Hanada S."/>
            <person name="Fujita N."/>
        </authorList>
    </citation>
    <scope>NUCLEOTIDE SEQUENCE [LARGE SCALE GENOMIC DNA]</scope>
    <source>
        <strain evidence="3">DSM 14523 / JCM 11388 / NBRC 100420 / UNI-1</strain>
    </source>
</reference>
<dbReference type="InterPro" id="IPR045784">
    <property type="entry name" value="Radical_SAM_N2"/>
</dbReference>
<dbReference type="InterPro" id="IPR023862">
    <property type="entry name" value="CHP03960_rSAM"/>
</dbReference>
<name>E8MY47_ANATU</name>
<gene>
    <name evidence="2" type="ordered locus">ANT_22520</name>
</gene>
<dbReference type="Pfam" id="PF19864">
    <property type="entry name" value="Radical_SAM_N2"/>
    <property type="match status" value="1"/>
</dbReference>
<dbReference type="InterPro" id="IPR058240">
    <property type="entry name" value="rSAM_sf"/>
</dbReference>
<accession>E8MY47</accession>
<evidence type="ECO:0000313" key="3">
    <source>
        <dbReference type="Proteomes" id="UP000008922"/>
    </source>
</evidence>